<sequence>MIANFVKQALRIESGGRRRRPLPSVVWVSVALAVLAAIGVPGFATRGNVSDIGLQIAMLIVIAMPMTLVILSEGLDLSVGAVLSLGGVVFAQALALGAGIVPALLAAAAVGVLAGGVNGVLIAQLGLPPFVVTLAMLGIARGIALVLTDGNAVVVVTPAVAQLYAMSILGVPFPIVCALAAWAFTHLVLYHTKFGAYVFAIGGNRDALTLAGVKARIFHAAIYVLSGLFAGLAALLLVGRMNAAEPNAAIGIEFDAIAAVVLGGTSFERGDGWLTGTVLGVVTIGMLRNALNLLGVESSLQVVSVGVLVLLVILVDSLRKSRFVGAHA</sequence>
<evidence type="ECO:0000313" key="9">
    <source>
        <dbReference type="EMBL" id="TDG23099.1"/>
    </source>
</evidence>
<dbReference type="RefSeq" id="WP_133195469.1">
    <property type="nucleotide sequence ID" value="NZ_JBHUCW010000009.1"/>
</dbReference>
<comment type="caution">
    <text evidence="9">The sequence shown here is derived from an EMBL/GenBank/DDBJ whole genome shotgun (WGS) entry which is preliminary data.</text>
</comment>
<evidence type="ECO:0000256" key="6">
    <source>
        <dbReference type="ARBA" id="ARBA00022989"/>
    </source>
</evidence>
<gene>
    <name evidence="9" type="ORF">EYW47_14175</name>
</gene>
<evidence type="ECO:0000256" key="5">
    <source>
        <dbReference type="ARBA" id="ARBA00022692"/>
    </source>
</evidence>
<feature type="transmembrane region" description="Helical" evidence="8">
    <location>
        <begin position="217"/>
        <end position="238"/>
    </location>
</feature>
<keyword evidence="3" id="KW-1003">Cell membrane</keyword>
<protein>
    <submittedName>
        <fullName evidence="9">ABC transporter permease</fullName>
    </submittedName>
</protein>
<dbReference type="InterPro" id="IPR001851">
    <property type="entry name" value="ABC_transp_permease"/>
</dbReference>
<evidence type="ECO:0000313" key="10">
    <source>
        <dbReference type="Proteomes" id="UP000295722"/>
    </source>
</evidence>
<dbReference type="PANTHER" id="PTHR32196:SF21">
    <property type="entry name" value="ABC TRANSPORTER PERMEASE PROTEIN YPHD-RELATED"/>
    <property type="match status" value="1"/>
</dbReference>
<evidence type="ECO:0000256" key="7">
    <source>
        <dbReference type="ARBA" id="ARBA00023136"/>
    </source>
</evidence>
<feature type="transmembrane region" description="Helical" evidence="8">
    <location>
        <begin position="163"/>
        <end position="184"/>
    </location>
</feature>
<dbReference type="GO" id="GO:0022857">
    <property type="term" value="F:transmembrane transporter activity"/>
    <property type="evidence" value="ECO:0007669"/>
    <property type="project" value="InterPro"/>
</dbReference>
<evidence type="ECO:0000256" key="1">
    <source>
        <dbReference type="ARBA" id="ARBA00004651"/>
    </source>
</evidence>
<evidence type="ECO:0000256" key="3">
    <source>
        <dbReference type="ARBA" id="ARBA00022475"/>
    </source>
</evidence>
<feature type="transmembrane region" description="Helical" evidence="8">
    <location>
        <begin position="52"/>
        <end position="71"/>
    </location>
</feature>
<dbReference type="Pfam" id="PF02653">
    <property type="entry name" value="BPD_transp_2"/>
    <property type="match status" value="1"/>
</dbReference>
<dbReference type="OrthoDB" id="9799990at2"/>
<keyword evidence="4" id="KW-0997">Cell inner membrane</keyword>
<reference evidence="9 10" key="1">
    <citation type="submission" date="2019-03" db="EMBL/GenBank/DDBJ databases">
        <title>Paraburkholderia sp. 4M-K11, isolated from subtropical forest soil.</title>
        <authorList>
            <person name="Gao Z.-H."/>
            <person name="Qiu L.-H."/>
        </authorList>
    </citation>
    <scope>NUCLEOTIDE SEQUENCE [LARGE SCALE GENOMIC DNA]</scope>
    <source>
        <strain evidence="9 10">4M-K11</strain>
    </source>
</reference>
<feature type="transmembrane region" description="Helical" evidence="8">
    <location>
        <begin position="298"/>
        <end position="315"/>
    </location>
</feature>
<feature type="transmembrane region" description="Helical" evidence="8">
    <location>
        <begin position="130"/>
        <end position="156"/>
    </location>
</feature>
<feature type="transmembrane region" description="Helical" evidence="8">
    <location>
        <begin position="83"/>
        <end position="110"/>
    </location>
</feature>
<dbReference type="Proteomes" id="UP000295722">
    <property type="component" value="Unassembled WGS sequence"/>
</dbReference>
<dbReference type="PANTHER" id="PTHR32196">
    <property type="entry name" value="ABC TRANSPORTER PERMEASE PROTEIN YPHD-RELATED-RELATED"/>
    <property type="match status" value="1"/>
</dbReference>
<name>A0A4R5M915_9BURK</name>
<dbReference type="AlphaFoldDB" id="A0A4R5M915"/>
<keyword evidence="5 8" id="KW-0812">Transmembrane</keyword>
<evidence type="ECO:0000256" key="4">
    <source>
        <dbReference type="ARBA" id="ARBA00022519"/>
    </source>
</evidence>
<feature type="transmembrane region" description="Helical" evidence="8">
    <location>
        <begin position="21"/>
        <end position="40"/>
    </location>
</feature>
<keyword evidence="7 8" id="KW-0472">Membrane</keyword>
<dbReference type="CDD" id="cd06579">
    <property type="entry name" value="TM_PBP1_transp_AraH_like"/>
    <property type="match status" value="1"/>
</dbReference>
<organism evidence="9 10">
    <name type="scientific">Paraburkholderia silviterrae</name>
    <dbReference type="NCBI Taxonomy" id="2528715"/>
    <lineage>
        <taxon>Bacteria</taxon>
        <taxon>Pseudomonadati</taxon>
        <taxon>Pseudomonadota</taxon>
        <taxon>Betaproteobacteria</taxon>
        <taxon>Burkholderiales</taxon>
        <taxon>Burkholderiaceae</taxon>
        <taxon>Paraburkholderia</taxon>
    </lineage>
</organism>
<evidence type="ECO:0000256" key="2">
    <source>
        <dbReference type="ARBA" id="ARBA00022448"/>
    </source>
</evidence>
<keyword evidence="6 8" id="KW-1133">Transmembrane helix</keyword>
<evidence type="ECO:0000256" key="8">
    <source>
        <dbReference type="SAM" id="Phobius"/>
    </source>
</evidence>
<keyword evidence="2" id="KW-0813">Transport</keyword>
<dbReference type="GO" id="GO:0005886">
    <property type="term" value="C:plasma membrane"/>
    <property type="evidence" value="ECO:0007669"/>
    <property type="project" value="UniProtKB-SubCell"/>
</dbReference>
<keyword evidence="10" id="KW-1185">Reference proteome</keyword>
<dbReference type="EMBL" id="SMRP01000006">
    <property type="protein sequence ID" value="TDG23099.1"/>
    <property type="molecule type" value="Genomic_DNA"/>
</dbReference>
<proteinExistence type="predicted"/>
<comment type="subcellular location">
    <subcellularLocation>
        <location evidence="1">Cell membrane</location>
        <topology evidence="1">Multi-pass membrane protein</topology>
    </subcellularLocation>
</comment>
<accession>A0A4R5M915</accession>